<dbReference type="PROSITE" id="PS01195">
    <property type="entry name" value="PEPT_TRNA_HYDROL_1"/>
    <property type="match status" value="1"/>
</dbReference>
<gene>
    <name evidence="7" type="primary">pth</name>
    <name evidence="10" type="ORF">DRP53_04270</name>
</gene>
<dbReference type="SUPFAM" id="SSF53178">
    <property type="entry name" value="Peptidyl-tRNA hydrolase-like"/>
    <property type="match status" value="1"/>
</dbReference>
<feature type="site" description="Stabilizes the basic form of H active site to accept a proton" evidence="7">
    <location>
        <position position="82"/>
    </location>
</feature>
<reference evidence="10 11" key="1">
    <citation type="submission" date="2018-06" db="EMBL/GenBank/DDBJ databases">
        <title>Extensive metabolic versatility and redundancy in microbially diverse, dynamic hydrothermal sediments.</title>
        <authorList>
            <person name="Dombrowski N."/>
            <person name="Teske A."/>
            <person name="Baker B.J."/>
        </authorList>
    </citation>
    <scope>NUCLEOTIDE SEQUENCE [LARGE SCALE GENOMIC DNA]</scope>
    <source>
        <strain evidence="10">B36_G15</strain>
    </source>
</reference>
<dbReference type="Proteomes" id="UP000268469">
    <property type="component" value="Unassembled WGS sequence"/>
</dbReference>
<name>A0A660SIQ9_UNCW3</name>
<keyword evidence="7" id="KW-0963">Cytoplasm</keyword>
<dbReference type="GO" id="GO:0005737">
    <property type="term" value="C:cytoplasm"/>
    <property type="evidence" value="ECO:0007669"/>
    <property type="project" value="UniProtKB-SubCell"/>
</dbReference>
<dbReference type="GO" id="GO:0006515">
    <property type="term" value="P:protein quality control for misfolded or incompletely synthesized proteins"/>
    <property type="evidence" value="ECO:0007669"/>
    <property type="project" value="UniProtKB-UniRule"/>
</dbReference>
<dbReference type="GO" id="GO:0004045">
    <property type="term" value="F:peptidyl-tRNA hydrolase activity"/>
    <property type="evidence" value="ECO:0007669"/>
    <property type="project" value="UniProtKB-UniRule"/>
</dbReference>
<dbReference type="EMBL" id="QNBE01000031">
    <property type="protein sequence ID" value="RKX70674.1"/>
    <property type="molecule type" value="Genomic_DNA"/>
</dbReference>
<sequence>MLIFGLGNPGPRYALTRHNVGFMILDFLAEKWGITFQDRTTHQFASGERAQLIKPMLSMNYSGVVVKELIDYFHDDFLVICDDADLPLGRIRLRAKGSSGGHKGLESIIEEIGSEDFKRLRIGIGRPESGELTDYVLSPFTDPELKVLSVVIDRVLTGIEILLDQGLLIAQQFLNRE</sequence>
<keyword evidence="4 7" id="KW-0694">RNA-binding</keyword>
<accession>A0A660SIQ9</accession>
<evidence type="ECO:0000256" key="2">
    <source>
        <dbReference type="ARBA" id="ARBA00022555"/>
    </source>
</evidence>
<dbReference type="InterPro" id="IPR018171">
    <property type="entry name" value="Pept_tRNA_hydro_CS"/>
</dbReference>
<comment type="subunit">
    <text evidence="7">Monomer.</text>
</comment>
<dbReference type="Pfam" id="PF01195">
    <property type="entry name" value="Pept_tRNA_hydro"/>
    <property type="match status" value="1"/>
</dbReference>
<comment type="function">
    <text evidence="7">Catalyzes the release of premature peptidyl moieties from peptidyl-tRNA molecules trapped in stalled 50S ribosomal subunits, and thus maintains levels of free tRNAs and 50S ribosomes.</text>
</comment>
<keyword evidence="3 7" id="KW-0378">Hydrolase</keyword>
<organism evidence="10 11">
    <name type="scientific">candidate division WOR-3 bacterium</name>
    <dbReference type="NCBI Taxonomy" id="2052148"/>
    <lineage>
        <taxon>Bacteria</taxon>
        <taxon>Bacteria division WOR-3</taxon>
    </lineage>
</organism>
<evidence type="ECO:0000256" key="6">
    <source>
        <dbReference type="ARBA" id="ARBA00050038"/>
    </source>
</evidence>
<dbReference type="CDD" id="cd00462">
    <property type="entry name" value="PTH"/>
    <property type="match status" value="1"/>
</dbReference>
<evidence type="ECO:0000313" key="10">
    <source>
        <dbReference type="EMBL" id="RKX70674.1"/>
    </source>
</evidence>
<feature type="binding site" evidence="7">
    <location>
        <position position="60"/>
    </location>
    <ligand>
        <name>tRNA</name>
        <dbReference type="ChEBI" id="CHEBI:17843"/>
    </ligand>
</feature>
<feature type="site" description="Discriminates between blocked and unblocked aminoacyl-tRNA" evidence="7">
    <location>
        <position position="8"/>
    </location>
</feature>
<evidence type="ECO:0000256" key="9">
    <source>
        <dbReference type="RuleBase" id="RU004320"/>
    </source>
</evidence>
<proteinExistence type="inferred from homology"/>
<evidence type="ECO:0000256" key="7">
    <source>
        <dbReference type="HAMAP-Rule" id="MF_00083"/>
    </source>
</evidence>
<evidence type="ECO:0000256" key="1">
    <source>
        <dbReference type="ARBA" id="ARBA00013260"/>
    </source>
</evidence>
<dbReference type="InterPro" id="IPR036416">
    <property type="entry name" value="Pept_tRNA_hydro_sf"/>
</dbReference>
<keyword evidence="2 7" id="KW-0820">tRNA-binding</keyword>
<evidence type="ECO:0000256" key="5">
    <source>
        <dbReference type="ARBA" id="ARBA00038063"/>
    </source>
</evidence>
<evidence type="ECO:0000256" key="4">
    <source>
        <dbReference type="ARBA" id="ARBA00022884"/>
    </source>
</evidence>
<comment type="function">
    <text evidence="7">Hydrolyzes ribosome-free peptidyl-tRNAs (with 1 or more amino acids incorporated), which drop off the ribosome during protein synthesis, or as a result of ribosome stalling.</text>
</comment>
<dbReference type="GO" id="GO:0000049">
    <property type="term" value="F:tRNA binding"/>
    <property type="evidence" value="ECO:0007669"/>
    <property type="project" value="UniProtKB-UniRule"/>
</dbReference>
<protein>
    <recommendedName>
        <fullName evidence="6 7">Peptidyl-tRNA hydrolase</fullName>
        <shortName evidence="7">Pth</shortName>
        <ecNumber evidence="1 7">3.1.1.29</ecNumber>
    </recommendedName>
</protein>
<dbReference type="NCBIfam" id="TIGR00447">
    <property type="entry name" value="pth"/>
    <property type="match status" value="1"/>
</dbReference>
<comment type="catalytic activity">
    <reaction evidence="7 8">
        <text>an N-acyl-L-alpha-aminoacyl-tRNA + H2O = an N-acyl-L-amino acid + a tRNA + H(+)</text>
        <dbReference type="Rhea" id="RHEA:54448"/>
        <dbReference type="Rhea" id="RHEA-COMP:10123"/>
        <dbReference type="Rhea" id="RHEA-COMP:13883"/>
        <dbReference type="ChEBI" id="CHEBI:15377"/>
        <dbReference type="ChEBI" id="CHEBI:15378"/>
        <dbReference type="ChEBI" id="CHEBI:59874"/>
        <dbReference type="ChEBI" id="CHEBI:78442"/>
        <dbReference type="ChEBI" id="CHEBI:138191"/>
        <dbReference type="EC" id="3.1.1.29"/>
    </reaction>
</comment>
<dbReference type="PANTHER" id="PTHR17224:SF1">
    <property type="entry name" value="PEPTIDYL-TRNA HYDROLASE"/>
    <property type="match status" value="1"/>
</dbReference>
<dbReference type="PANTHER" id="PTHR17224">
    <property type="entry name" value="PEPTIDYL-TRNA HYDROLASE"/>
    <property type="match status" value="1"/>
</dbReference>
<dbReference type="GO" id="GO:0072344">
    <property type="term" value="P:rescue of stalled ribosome"/>
    <property type="evidence" value="ECO:0007669"/>
    <property type="project" value="UniProtKB-UniRule"/>
</dbReference>
<comment type="caution">
    <text evidence="10">The sequence shown here is derived from an EMBL/GenBank/DDBJ whole genome shotgun (WGS) entry which is preliminary data.</text>
</comment>
<comment type="caution">
    <text evidence="7">Lacks conserved residue(s) required for the propagation of feature annotation.</text>
</comment>
<dbReference type="EC" id="3.1.1.29" evidence="1 7"/>
<comment type="subcellular location">
    <subcellularLocation>
        <location evidence="7">Cytoplasm</location>
    </subcellularLocation>
</comment>
<dbReference type="AlphaFoldDB" id="A0A660SIQ9"/>
<dbReference type="InterPro" id="IPR001328">
    <property type="entry name" value="Pept_tRNA_hydro"/>
</dbReference>
<evidence type="ECO:0000256" key="8">
    <source>
        <dbReference type="RuleBase" id="RU000673"/>
    </source>
</evidence>
<evidence type="ECO:0000256" key="3">
    <source>
        <dbReference type="ARBA" id="ARBA00022801"/>
    </source>
</evidence>
<comment type="similarity">
    <text evidence="5 7 9">Belongs to the PTH family.</text>
</comment>
<dbReference type="HAMAP" id="MF_00083">
    <property type="entry name" value="Pept_tRNA_hydro_bact"/>
    <property type="match status" value="1"/>
</dbReference>
<dbReference type="Gene3D" id="3.40.50.1470">
    <property type="entry name" value="Peptidyl-tRNA hydrolase"/>
    <property type="match status" value="1"/>
</dbReference>
<evidence type="ECO:0000313" key="11">
    <source>
        <dbReference type="Proteomes" id="UP000268469"/>
    </source>
</evidence>
<feature type="binding site" evidence="7">
    <location>
        <position position="13"/>
    </location>
    <ligand>
        <name>tRNA</name>
        <dbReference type="ChEBI" id="CHEBI:17843"/>
    </ligand>
</feature>
<feature type="active site" description="Proton acceptor" evidence="7">
    <location>
        <position position="18"/>
    </location>
</feature>